<evidence type="ECO:0000313" key="2">
    <source>
        <dbReference type="Proteomes" id="UP001275315"/>
    </source>
</evidence>
<reference evidence="1 2" key="1">
    <citation type="submission" date="2023-10" db="EMBL/GenBank/DDBJ databases">
        <title>Virgibacillus soli CC-YMP-6 genome.</title>
        <authorList>
            <person name="Miliotis G."/>
            <person name="Sengupta P."/>
            <person name="Hameed A."/>
            <person name="Chuvochina M."/>
            <person name="Mcdonagh F."/>
            <person name="Simpson A.C."/>
            <person name="Singh N.K."/>
            <person name="Rekha P.D."/>
            <person name="Raman K."/>
            <person name="Hugenholtz P."/>
            <person name="Venkateswaran K."/>
        </authorList>
    </citation>
    <scope>NUCLEOTIDE SEQUENCE [LARGE SCALE GENOMIC DNA]</scope>
    <source>
        <strain evidence="1 2">CC-YMP-6</strain>
    </source>
</reference>
<name>A0ABU5CU65_9BACI</name>
<dbReference type="Proteomes" id="UP001275315">
    <property type="component" value="Unassembled WGS sequence"/>
</dbReference>
<evidence type="ECO:0000313" key="1">
    <source>
        <dbReference type="EMBL" id="MDY0409379.1"/>
    </source>
</evidence>
<comment type="caution">
    <text evidence="1">The sequence shown here is derived from an EMBL/GenBank/DDBJ whole genome shotgun (WGS) entry which is preliminary data.</text>
</comment>
<protein>
    <submittedName>
        <fullName evidence="1">Uncharacterized protein</fullName>
    </submittedName>
</protein>
<gene>
    <name evidence="1" type="ORF">RWD45_13365</name>
</gene>
<dbReference type="RefSeq" id="WP_320380174.1">
    <property type="nucleotide sequence ID" value="NZ_JAWDIQ010000002.1"/>
</dbReference>
<dbReference type="EMBL" id="JAWDIQ010000002">
    <property type="protein sequence ID" value="MDY0409379.1"/>
    <property type="molecule type" value="Genomic_DNA"/>
</dbReference>
<proteinExistence type="predicted"/>
<keyword evidence="2" id="KW-1185">Reference proteome</keyword>
<sequence length="41" mass="4785">MVGGIFRFKGGVVEELHSVVEVRGARGRRFVFYSRRLRCAW</sequence>
<organism evidence="1 2">
    <name type="scientific">Paracerasibacillus soli</name>
    <dbReference type="NCBI Taxonomy" id="480284"/>
    <lineage>
        <taxon>Bacteria</taxon>
        <taxon>Bacillati</taxon>
        <taxon>Bacillota</taxon>
        <taxon>Bacilli</taxon>
        <taxon>Bacillales</taxon>
        <taxon>Bacillaceae</taxon>
        <taxon>Paracerasibacillus</taxon>
    </lineage>
</organism>
<accession>A0ABU5CU65</accession>